<dbReference type="GO" id="GO:0001682">
    <property type="term" value="P:tRNA 5'-leader removal"/>
    <property type="evidence" value="ECO:0007669"/>
    <property type="project" value="UniProtKB-UniRule"/>
</dbReference>
<dbReference type="Pfam" id="PF00825">
    <property type="entry name" value="Ribonuclease_P"/>
    <property type="match status" value="1"/>
</dbReference>
<dbReference type="GO" id="GO:0004526">
    <property type="term" value="F:ribonuclease P activity"/>
    <property type="evidence" value="ECO:0007669"/>
    <property type="project" value="UniProtKB-UniRule"/>
</dbReference>
<evidence type="ECO:0000313" key="9">
    <source>
        <dbReference type="Proteomes" id="UP000177126"/>
    </source>
</evidence>
<reference evidence="8 9" key="1">
    <citation type="journal article" date="2016" name="Nat. Commun.">
        <title>Thousands of microbial genomes shed light on interconnected biogeochemical processes in an aquifer system.</title>
        <authorList>
            <person name="Anantharaman K."/>
            <person name="Brown C.T."/>
            <person name="Hug L.A."/>
            <person name="Sharon I."/>
            <person name="Castelle C.J."/>
            <person name="Probst A.J."/>
            <person name="Thomas B.C."/>
            <person name="Singh A."/>
            <person name="Wilkins M.J."/>
            <person name="Karaoz U."/>
            <person name="Brodie E.L."/>
            <person name="Williams K.H."/>
            <person name="Hubbard S.S."/>
            <person name="Banfield J.F."/>
        </authorList>
    </citation>
    <scope>NUCLEOTIDE SEQUENCE [LARGE SCALE GENOMIC DNA]</scope>
</reference>
<evidence type="ECO:0000256" key="2">
    <source>
        <dbReference type="ARBA" id="ARBA00022722"/>
    </source>
</evidence>
<evidence type="ECO:0000256" key="6">
    <source>
        <dbReference type="HAMAP-Rule" id="MF_00227"/>
    </source>
</evidence>
<evidence type="ECO:0000256" key="7">
    <source>
        <dbReference type="NCBIfam" id="TIGR00188"/>
    </source>
</evidence>
<dbReference type="InterPro" id="IPR014721">
    <property type="entry name" value="Ribsml_uS5_D2-typ_fold_subgr"/>
</dbReference>
<comment type="caution">
    <text evidence="8">The sequence shown here is derived from an EMBL/GenBank/DDBJ whole genome shotgun (WGS) entry which is preliminary data.</text>
</comment>
<dbReference type="GO" id="GO:0030677">
    <property type="term" value="C:ribonuclease P complex"/>
    <property type="evidence" value="ECO:0007669"/>
    <property type="project" value="TreeGrafter"/>
</dbReference>
<keyword evidence="1 6" id="KW-0819">tRNA processing</keyword>
<comment type="subunit">
    <text evidence="6">Consists of a catalytic RNA component (M1 or rnpB) and a protein subunit.</text>
</comment>
<evidence type="ECO:0000313" key="8">
    <source>
        <dbReference type="EMBL" id="OGZ41275.1"/>
    </source>
</evidence>
<keyword evidence="5 6" id="KW-0694">RNA-binding</keyword>
<keyword evidence="3 6" id="KW-0255">Endonuclease</keyword>
<comment type="function">
    <text evidence="6">RNaseP catalyzes the removal of the 5'-leader sequence from pre-tRNA to produce the mature 5'-terminus. It can also cleave other RNA substrates such as 4.5S RNA. The protein component plays an auxiliary but essential role in vivo by binding to the 5'-leader sequence and broadening the substrate specificity of the ribozyme.</text>
</comment>
<dbReference type="AlphaFoldDB" id="A0A1G2FT68"/>
<dbReference type="EC" id="3.1.26.5" evidence="6 7"/>
<keyword evidence="4 6" id="KW-0378">Hydrolase</keyword>
<dbReference type="HAMAP" id="MF_00227">
    <property type="entry name" value="RNase_P"/>
    <property type="match status" value="1"/>
</dbReference>
<dbReference type="GO" id="GO:0042781">
    <property type="term" value="F:3'-tRNA processing endoribonuclease activity"/>
    <property type="evidence" value="ECO:0007669"/>
    <property type="project" value="TreeGrafter"/>
</dbReference>
<comment type="catalytic activity">
    <reaction evidence="6">
        <text>Endonucleolytic cleavage of RNA, removing 5'-extranucleotides from tRNA precursor.</text>
        <dbReference type="EC" id="3.1.26.5"/>
    </reaction>
</comment>
<accession>A0A1G2FT68</accession>
<organism evidence="8 9">
    <name type="scientific">Candidatus Portnoybacteria bacterium RIFCSPLOWO2_02_FULL_39_11</name>
    <dbReference type="NCBI Taxonomy" id="1802001"/>
    <lineage>
        <taxon>Bacteria</taxon>
        <taxon>Candidatus Portnoyibacteriota</taxon>
    </lineage>
</organism>
<keyword evidence="2 6" id="KW-0540">Nuclease</keyword>
<evidence type="ECO:0000256" key="1">
    <source>
        <dbReference type="ARBA" id="ARBA00022694"/>
    </source>
</evidence>
<evidence type="ECO:0000256" key="3">
    <source>
        <dbReference type="ARBA" id="ARBA00022759"/>
    </source>
</evidence>
<dbReference type="EMBL" id="MHNF01000015">
    <property type="protein sequence ID" value="OGZ41275.1"/>
    <property type="molecule type" value="Genomic_DNA"/>
</dbReference>
<evidence type="ECO:0000256" key="4">
    <source>
        <dbReference type="ARBA" id="ARBA00022801"/>
    </source>
</evidence>
<name>A0A1G2FT68_9BACT</name>
<proteinExistence type="inferred from homology"/>
<dbReference type="InterPro" id="IPR000100">
    <property type="entry name" value="RNase_P"/>
</dbReference>
<evidence type="ECO:0000256" key="5">
    <source>
        <dbReference type="ARBA" id="ARBA00022884"/>
    </source>
</evidence>
<dbReference type="PANTHER" id="PTHR33992:SF1">
    <property type="entry name" value="RIBONUCLEASE P PROTEIN COMPONENT"/>
    <property type="match status" value="1"/>
</dbReference>
<sequence length="113" mass="13162">MLPRVNRLNKQKDFEAVFSRGKLKQDSFLLVRGLPNTYEFSRFGFIVSTRVSKKAVARNRLRRQMSEIIRINLKRIKKGFDIVLAARAKLVGVSYKEMEDVLLGLLKNMNIYV</sequence>
<dbReference type="NCBIfam" id="TIGR00188">
    <property type="entry name" value="rnpA"/>
    <property type="match status" value="1"/>
</dbReference>
<protein>
    <recommendedName>
        <fullName evidence="6 7">Ribonuclease P protein component</fullName>
        <shortName evidence="6">RNase P protein</shortName>
        <shortName evidence="6">RNaseP protein</shortName>
        <ecNumber evidence="6 7">3.1.26.5</ecNumber>
    </recommendedName>
    <alternativeName>
        <fullName evidence="6">Protein C5</fullName>
    </alternativeName>
</protein>
<gene>
    <name evidence="6" type="primary">rnpA</name>
    <name evidence="8" type="ORF">A3B04_03715</name>
</gene>
<dbReference type="InterPro" id="IPR020568">
    <property type="entry name" value="Ribosomal_Su5_D2-typ_SF"/>
</dbReference>
<dbReference type="Gene3D" id="3.30.230.10">
    <property type="match status" value="1"/>
</dbReference>
<dbReference type="SUPFAM" id="SSF54211">
    <property type="entry name" value="Ribosomal protein S5 domain 2-like"/>
    <property type="match status" value="1"/>
</dbReference>
<dbReference type="Proteomes" id="UP000177126">
    <property type="component" value="Unassembled WGS sequence"/>
</dbReference>
<comment type="similarity">
    <text evidence="6">Belongs to the RnpA family.</text>
</comment>
<dbReference type="GO" id="GO:0000049">
    <property type="term" value="F:tRNA binding"/>
    <property type="evidence" value="ECO:0007669"/>
    <property type="project" value="UniProtKB-UniRule"/>
</dbReference>
<dbReference type="PANTHER" id="PTHR33992">
    <property type="entry name" value="RIBONUCLEASE P PROTEIN COMPONENT"/>
    <property type="match status" value="1"/>
</dbReference>